<evidence type="ECO:0000313" key="4">
    <source>
        <dbReference type="Proteomes" id="UP000734854"/>
    </source>
</evidence>
<sequence>MGKGVLRSAARALSWPRGSKTTCSAEVPEDVKEGEFAVVAVWNEEATRFVASLSCLSNPVFLRLLELAEEEFGCFNLKAIEMAAIRDGHTTKDRLGWSKKLMSTLLSTVNFSTRKLTLICERTKVTIRRVDNPSCQTNLEVSQDIIHSIEMRIVKDLQKISGHTE</sequence>
<dbReference type="Pfam" id="PF02519">
    <property type="entry name" value="Auxin_inducible"/>
    <property type="match status" value="1"/>
</dbReference>
<evidence type="ECO:0000256" key="1">
    <source>
        <dbReference type="ARBA" id="ARBA00006974"/>
    </source>
</evidence>
<accession>A0A8J5K8T1</accession>
<evidence type="ECO:0000313" key="3">
    <source>
        <dbReference type="EMBL" id="KAG6478789.1"/>
    </source>
</evidence>
<name>A0A8J5K8T1_ZINOF</name>
<proteinExistence type="inferred from homology"/>
<reference evidence="2 4" key="1">
    <citation type="submission" date="2020-08" db="EMBL/GenBank/DDBJ databases">
        <title>Plant Genome Project.</title>
        <authorList>
            <person name="Zhang R.-G."/>
        </authorList>
    </citation>
    <scope>NUCLEOTIDE SEQUENCE [LARGE SCALE GENOMIC DNA]</scope>
    <source>
        <tissue evidence="2">Rhizome</tissue>
    </source>
</reference>
<gene>
    <name evidence="3" type="ORF">ZIOFF_062233</name>
    <name evidence="2" type="ORF">ZIOFF_065198</name>
</gene>
<dbReference type="InterPro" id="IPR003676">
    <property type="entry name" value="SAUR_fam"/>
</dbReference>
<comment type="similarity">
    <text evidence="1">Belongs to the ARG7 family.</text>
</comment>
<organism evidence="2 4">
    <name type="scientific">Zingiber officinale</name>
    <name type="common">Ginger</name>
    <name type="synonym">Amomum zingiber</name>
    <dbReference type="NCBI Taxonomy" id="94328"/>
    <lineage>
        <taxon>Eukaryota</taxon>
        <taxon>Viridiplantae</taxon>
        <taxon>Streptophyta</taxon>
        <taxon>Embryophyta</taxon>
        <taxon>Tracheophyta</taxon>
        <taxon>Spermatophyta</taxon>
        <taxon>Magnoliopsida</taxon>
        <taxon>Liliopsida</taxon>
        <taxon>Zingiberales</taxon>
        <taxon>Zingiberaceae</taxon>
        <taxon>Zingiber</taxon>
    </lineage>
</organism>
<dbReference type="GO" id="GO:0009733">
    <property type="term" value="P:response to auxin"/>
    <property type="evidence" value="ECO:0007669"/>
    <property type="project" value="InterPro"/>
</dbReference>
<comment type="caution">
    <text evidence="2">The sequence shown here is derived from an EMBL/GenBank/DDBJ whole genome shotgun (WGS) entry which is preliminary data.</text>
</comment>
<keyword evidence="4" id="KW-1185">Reference proteome</keyword>
<dbReference type="EMBL" id="JACMSC010000018">
    <property type="protein sequence ID" value="KAG6475965.1"/>
    <property type="molecule type" value="Genomic_DNA"/>
</dbReference>
<dbReference type="EMBL" id="JACMSC010000017">
    <property type="protein sequence ID" value="KAG6478789.1"/>
    <property type="molecule type" value="Genomic_DNA"/>
</dbReference>
<dbReference type="AlphaFoldDB" id="A0A8J5K8T1"/>
<protein>
    <submittedName>
        <fullName evidence="2">Uncharacterized protein</fullName>
    </submittedName>
</protein>
<dbReference type="Proteomes" id="UP000734854">
    <property type="component" value="Unassembled WGS sequence"/>
</dbReference>
<evidence type="ECO:0000313" key="2">
    <source>
        <dbReference type="EMBL" id="KAG6475965.1"/>
    </source>
</evidence>